<evidence type="ECO:0000313" key="1">
    <source>
        <dbReference type="EMBL" id="KAH3808993.1"/>
    </source>
</evidence>
<reference evidence="1" key="1">
    <citation type="journal article" date="2019" name="bioRxiv">
        <title>The Genome of the Zebra Mussel, Dreissena polymorpha: A Resource for Invasive Species Research.</title>
        <authorList>
            <person name="McCartney M.A."/>
            <person name="Auch B."/>
            <person name="Kono T."/>
            <person name="Mallez S."/>
            <person name="Zhang Y."/>
            <person name="Obille A."/>
            <person name="Becker A."/>
            <person name="Abrahante J.E."/>
            <person name="Garbe J."/>
            <person name="Badalamenti J.P."/>
            <person name="Herman A."/>
            <person name="Mangelson H."/>
            <person name="Liachko I."/>
            <person name="Sullivan S."/>
            <person name="Sone E.D."/>
            <person name="Koren S."/>
            <person name="Silverstein K.A.T."/>
            <person name="Beckman K.B."/>
            <person name="Gohl D.M."/>
        </authorList>
    </citation>
    <scope>NUCLEOTIDE SEQUENCE</scope>
    <source>
        <strain evidence="1">Duluth1</strain>
        <tissue evidence="1">Whole animal</tissue>
    </source>
</reference>
<dbReference type="AlphaFoldDB" id="A0A9D4G5B0"/>
<name>A0A9D4G5B0_DREPO</name>
<gene>
    <name evidence="1" type="ORF">DPMN_137355</name>
</gene>
<accession>A0A9D4G5B0</accession>
<dbReference type="Proteomes" id="UP000828390">
    <property type="component" value="Unassembled WGS sequence"/>
</dbReference>
<keyword evidence="2" id="KW-1185">Reference proteome</keyword>
<comment type="caution">
    <text evidence="1">The sequence shown here is derived from an EMBL/GenBank/DDBJ whole genome shotgun (WGS) entry which is preliminary data.</text>
</comment>
<dbReference type="EMBL" id="JAIWYP010000006">
    <property type="protein sequence ID" value="KAH3808993.1"/>
    <property type="molecule type" value="Genomic_DNA"/>
</dbReference>
<feature type="non-terminal residue" evidence="1">
    <location>
        <position position="1"/>
    </location>
</feature>
<proteinExistence type="predicted"/>
<organism evidence="1 2">
    <name type="scientific">Dreissena polymorpha</name>
    <name type="common">Zebra mussel</name>
    <name type="synonym">Mytilus polymorpha</name>
    <dbReference type="NCBI Taxonomy" id="45954"/>
    <lineage>
        <taxon>Eukaryota</taxon>
        <taxon>Metazoa</taxon>
        <taxon>Spiralia</taxon>
        <taxon>Lophotrochozoa</taxon>
        <taxon>Mollusca</taxon>
        <taxon>Bivalvia</taxon>
        <taxon>Autobranchia</taxon>
        <taxon>Heteroconchia</taxon>
        <taxon>Euheterodonta</taxon>
        <taxon>Imparidentia</taxon>
        <taxon>Neoheterodontei</taxon>
        <taxon>Myida</taxon>
        <taxon>Dreissenoidea</taxon>
        <taxon>Dreissenidae</taxon>
        <taxon>Dreissena</taxon>
    </lineage>
</organism>
<evidence type="ECO:0000313" key="2">
    <source>
        <dbReference type="Proteomes" id="UP000828390"/>
    </source>
</evidence>
<reference evidence="1" key="2">
    <citation type="submission" date="2020-11" db="EMBL/GenBank/DDBJ databases">
        <authorList>
            <person name="McCartney M.A."/>
            <person name="Auch B."/>
            <person name="Kono T."/>
            <person name="Mallez S."/>
            <person name="Becker A."/>
            <person name="Gohl D.M."/>
            <person name="Silverstein K.A.T."/>
            <person name="Koren S."/>
            <person name="Bechman K.B."/>
            <person name="Herman A."/>
            <person name="Abrahante J.E."/>
            <person name="Garbe J."/>
        </authorList>
    </citation>
    <scope>NUCLEOTIDE SEQUENCE</scope>
    <source>
        <strain evidence="1">Duluth1</strain>
        <tissue evidence="1">Whole animal</tissue>
    </source>
</reference>
<protein>
    <submittedName>
        <fullName evidence="1">Uncharacterized protein</fullName>
    </submittedName>
</protein>
<sequence length="342" mass="38702">YKSYCVADEDCAGDTNSNSLAYKCDIDINKCACKENYHHDLIRDQWHESYGWSDGTENDEYLCKPLIGMKCSYGTVDETQCVDDTSFIYNDPYNYPYNSYVEKVKVNMCVKGFETDGMCFKIIGQNCSAWENTCDIVDYAYCNAQNLCSCKTGFTEDMGKCEPVIGMNYTNDEMCSSNLAWTRCMESNCSCIEGYVEVNWKCVSSAEREDICHQSICQFPDKYRRSPLYRLSPTELPVRDDLIEENWYDFGKHMLSAASSVTNTSPGTCGTKYPIYLKDEIHSADVVGLQFGESIEKTVQIGGLSVYGISKEFNVSIRNCSGSYFIFIKKAPISFSGYCVDT</sequence>